<protein>
    <submittedName>
        <fullName evidence="1">DUF4269 domain-containing protein</fullName>
    </submittedName>
</protein>
<reference evidence="1 2" key="1">
    <citation type="submission" date="2017-06" db="EMBL/GenBank/DDBJ databases">
        <title>the draft geome sequence of Illustriluteabacillus marina B3227.</title>
        <authorList>
            <person name="He R.-H."/>
            <person name="Du Z.-J."/>
        </authorList>
    </citation>
    <scope>NUCLEOTIDE SEQUENCE [LARGE SCALE GENOMIC DNA]</scope>
    <source>
        <strain evidence="1 2">B3227</strain>
    </source>
</reference>
<sequence length="176" mass="20579">MYNSIDYLTNGSSKQKRSFDVINELKIMSALSEFDPVLCGTIPLNIDIKDSDLDIIMEVHDFDLFGKMVLNLYSDYQDFRIKRIMIRELLVIKANFKYREFEFELFGQPKPVKKQNAYLHMIIEDFLLKERPRLKEEIIQLKESGFSTEAAFCEVLGLSGDPYEQLIVYGEERGII</sequence>
<organism evidence="1 2">
    <name type="scientific">Halalkalibacillus sediminis</name>
    <dbReference type="NCBI Taxonomy" id="2018042"/>
    <lineage>
        <taxon>Bacteria</taxon>
        <taxon>Bacillati</taxon>
        <taxon>Bacillota</taxon>
        <taxon>Bacilli</taxon>
        <taxon>Bacillales</taxon>
        <taxon>Bacillaceae</taxon>
        <taxon>Halalkalibacillus</taxon>
    </lineage>
</organism>
<dbReference type="OrthoDB" id="6402248at2"/>
<dbReference type="AlphaFoldDB" id="A0A2I0QR84"/>
<dbReference type="EMBL" id="PJNH01000004">
    <property type="protein sequence ID" value="PKR76846.1"/>
    <property type="molecule type" value="Genomic_DNA"/>
</dbReference>
<evidence type="ECO:0000313" key="2">
    <source>
        <dbReference type="Proteomes" id="UP000243524"/>
    </source>
</evidence>
<name>A0A2I0QR84_9BACI</name>
<evidence type="ECO:0000313" key="1">
    <source>
        <dbReference type="EMBL" id="PKR76846.1"/>
    </source>
</evidence>
<accession>A0A2I0QR84</accession>
<gene>
    <name evidence="1" type="ORF">CEY16_13610</name>
</gene>
<dbReference type="Proteomes" id="UP000243524">
    <property type="component" value="Unassembled WGS sequence"/>
</dbReference>
<dbReference type="Pfam" id="PF14091">
    <property type="entry name" value="DUF4269"/>
    <property type="match status" value="1"/>
</dbReference>
<keyword evidence="2" id="KW-1185">Reference proteome</keyword>
<dbReference type="RefSeq" id="WP_101332596.1">
    <property type="nucleotide sequence ID" value="NZ_PJNH01000004.1"/>
</dbReference>
<comment type="caution">
    <text evidence="1">The sequence shown here is derived from an EMBL/GenBank/DDBJ whole genome shotgun (WGS) entry which is preliminary data.</text>
</comment>
<proteinExistence type="predicted"/>
<dbReference type="InterPro" id="IPR025365">
    <property type="entry name" value="DUF4269"/>
</dbReference>